<dbReference type="EMBL" id="JAFLRD010000003">
    <property type="protein sequence ID" value="MBO0414852.1"/>
    <property type="molecule type" value="Genomic_DNA"/>
</dbReference>
<dbReference type="Gene3D" id="2.30.110.50">
    <property type="match status" value="1"/>
</dbReference>
<evidence type="ECO:0008006" key="3">
    <source>
        <dbReference type="Google" id="ProtNLM"/>
    </source>
</evidence>
<organism evidence="1 2">
    <name type="scientific">Chromobacterium haemolyticum</name>
    <dbReference type="NCBI Taxonomy" id="394935"/>
    <lineage>
        <taxon>Bacteria</taxon>
        <taxon>Pseudomonadati</taxon>
        <taxon>Pseudomonadota</taxon>
        <taxon>Betaproteobacteria</taxon>
        <taxon>Neisseriales</taxon>
        <taxon>Chromobacteriaceae</taxon>
        <taxon>Chromobacterium</taxon>
    </lineage>
</organism>
<gene>
    <name evidence="1" type="ORF">J1C50_04965</name>
</gene>
<dbReference type="Pfam" id="PF05954">
    <property type="entry name" value="Phage_GPD"/>
    <property type="match status" value="1"/>
</dbReference>
<comment type="caution">
    <text evidence="1">The sequence shown here is derived from an EMBL/GenBank/DDBJ whole genome shotgun (WGS) entry which is preliminary data.</text>
</comment>
<sequence length="99" mass="10588">MPRPSDKTTPLSLSASALKELYPGSLSGDEALNALGSFTLAGFSDSALTLDKAVASHLTLSLRRDDNTRPLDGLCAAIRQLPGDATADRYSVTLRPWLW</sequence>
<protein>
    <recommendedName>
        <fullName evidence="3">Type VI secretion system tip protein VgrG</fullName>
    </recommendedName>
</protein>
<dbReference type="SUPFAM" id="SSF69279">
    <property type="entry name" value="Phage tail proteins"/>
    <property type="match status" value="1"/>
</dbReference>
<evidence type="ECO:0000313" key="2">
    <source>
        <dbReference type="Proteomes" id="UP000664349"/>
    </source>
</evidence>
<dbReference type="RefSeq" id="WP_043590136.1">
    <property type="nucleotide sequence ID" value="NZ_CP061849.1"/>
</dbReference>
<keyword evidence="2" id="KW-1185">Reference proteome</keyword>
<proteinExistence type="predicted"/>
<evidence type="ECO:0000313" key="1">
    <source>
        <dbReference type="EMBL" id="MBO0414852.1"/>
    </source>
</evidence>
<dbReference type="Proteomes" id="UP000664349">
    <property type="component" value="Unassembled WGS sequence"/>
</dbReference>
<reference evidence="1 2" key="1">
    <citation type="submission" date="2021-03" db="EMBL/GenBank/DDBJ databases">
        <title>First Case of infection caused by Chromobacterium haemolyticum derived from water in China.</title>
        <authorList>
            <person name="Chen J."/>
            <person name="Liu C."/>
        </authorList>
    </citation>
    <scope>NUCLEOTIDE SEQUENCE [LARGE SCALE GENOMIC DNA]</scope>
    <source>
        <strain evidence="1 2">WJ-5</strain>
    </source>
</reference>
<name>A0ABS3GIH3_9NEIS</name>
<accession>A0ABS3GIH3</accession>